<accession>A0AA97LWG2</accession>
<dbReference type="PANTHER" id="PTHR23427:SF2">
    <property type="entry name" value="SURFEIT LOCUS PROTEIN 1"/>
    <property type="match status" value="1"/>
</dbReference>
<feature type="compositionally biased region" description="Basic and acidic residues" evidence="7">
    <location>
        <begin position="249"/>
        <end position="266"/>
    </location>
</feature>
<gene>
    <name evidence="8" type="ORF">NI17_021190</name>
</gene>
<keyword evidence="9" id="KW-1185">Reference proteome</keyword>
<dbReference type="KEGG" id="thao:NI17_021190"/>
<keyword evidence="4 6" id="KW-1133">Transmembrane helix</keyword>
<comment type="caution">
    <text evidence="6">Lacks conserved residue(s) required for the propagation of feature annotation.</text>
</comment>
<sequence>MRFPLLRPRWLGIHLVAVIAVLGCFLLGYWQYERAQRPDRETVTNPVEDLAAAEDINALLEPGEYMPQDIANEAVTATGTYDAGQQLLSPALSPDGEEGYYVVVPLVTEDDAAVAVNRGWVPADAVDADGAIPPAPEGEVTVRGWLQLPQDEATKGYSAIVPEGQVPRISPALLVNKWPYRLYAGYVTLGEQTPQASAGTGALERIPPPDPPQEIVWNFTNLSYAAQWWVFGAAAVVFWVSLVRRELEERRSAREDDGGDGGRDSAADAGSLHPSAGTAAD</sequence>
<name>A0AA97LWG2_9ACTN</name>
<dbReference type="EMBL" id="CP063196">
    <property type="protein sequence ID" value="UOE19230.1"/>
    <property type="molecule type" value="Genomic_DNA"/>
</dbReference>
<dbReference type="RefSeq" id="WP_068689961.1">
    <property type="nucleotide sequence ID" value="NZ_CP063196.1"/>
</dbReference>
<reference evidence="8" key="1">
    <citation type="submission" date="2020-10" db="EMBL/GenBank/DDBJ databases">
        <title>De novo genome project of the cellulose decomposer Thermobifida halotolerans type strain.</title>
        <authorList>
            <person name="Nagy I."/>
            <person name="Horvath B."/>
            <person name="Kukolya J."/>
            <person name="Nagy I."/>
            <person name="Orsini M."/>
        </authorList>
    </citation>
    <scope>NUCLEOTIDE SEQUENCE</scope>
    <source>
        <strain evidence="8">DSM 44931</strain>
    </source>
</reference>
<dbReference type="Pfam" id="PF02104">
    <property type="entry name" value="SURF1"/>
    <property type="match status" value="1"/>
</dbReference>
<dbReference type="InterPro" id="IPR002994">
    <property type="entry name" value="Surf1/Shy1"/>
</dbReference>
<dbReference type="PROSITE" id="PS51257">
    <property type="entry name" value="PROKAR_LIPOPROTEIN"/>
    <property type="match status" value="1"/>
</dbReference>
<dbReference type="PANTHER" id="PTHR23427">
    <property type="entry name" value="SURFEIT LOCUS PROTEIN"/>
    <property type="match status" value="1"/>
</dbReference>
<comment type="similarity">
    <text evidence="2 6">Belongs to the SURF1 family.</text>
</comment>
<keyword evidence="3 6" id="KW-0812">Transmembrane</keyword>
<evidence type="ECO:0000256" key="6">
    <source>
        <dbReference type="RuleBase" id="RU363076"/>
    </source>
</evidence>
<keyword evidence="5 6" id="KW-0472">Membrane</keyword>
<evidence type="ECO:0000256" key="2">
    <source>
        <dbReference type="ARBA" id="ARBA00007165"/>
    </source>
</evidence>
<dbReference type="Proteomes" id="UP000265719">
    <property type="component" value="Chromosome"/>
</dbReference>
<dbReference type="AlphaFoldDB" id="A0AA97LWG2"/>
<keyword evidence="6" id="KW-1003">Cell membrane</keyword>
<dbReference type="InterPro" id="IPR045214">
    <property type="entry name" value="Surf1/Surf4"/>
</dbReference>
<evidence type="ECO:0000313" key="8">
    <source>
        <dbReference type="EMBL" id="UOE19230.1"/>
    </source>
</evidence>
<dbReference type="CDD" id="cd06662">
    <property type="entry name" value="SURF1"/>
    <property type="match status" value="1"/>
</dbReference>
<organism evidence="8 9">
    <name type="scientific">Thermobifida halotolerans</name>
    <dbReference type="NCBI Taxonomy" id="483545"/>
    <lineage>
        <taxon>Bacteria</taxon>
        <taxon>Bacillati</taxon>
        <taxon>Actinomycetota</taxon>
        <taxon>Actinomycetes</taxon>
        <taxon>Streptosporangiales</taxon>
        <taxon>Nocardiopsidaceae</taxon>
        <taxon>Thermobifida</taxon>
    </lineage>
</organism>
<comment type="subcellular location">
    <subcellularLocation>
        <location evidence="6">Cell membrane</location>
        <topology evidence="6">Multi-pass membrane protein</topology>
    </subcellularLocation>
    <subcellularLocation>
        <location evidence="1">Membrane</location>
    </subcellularLocation>
</comment>
<proteinExistence type="inferred from homology"/>
<protein>
    <recommendedName>
        <fullName evidence="6">SURF1-like protein</fullName>
    </recommendedName>
</protein>
<evidence type="ECO:0000256" key="3">
    <source>
        <dbReference type="ARBA" id="ARBA00022692"/>
    </source>
</evidence>
<evidence type="ECO:0000256" key="5">
    <source>
        <dbReference type="ARBA" id="ARBA00023136"/>
    </source>
</evidence>
<feature type="region of interest" description="Disordered" evidence="7">
    <location>
        <begin position="249"/>
        <end position="281"/>
    </location>
</feature>
<feature type="transmembrane region" description="Helical" evidence="6">
    <location>
        <begin position="12"/>
        <end position="32"/>
    </location>
</feature>
<evidence type="ECO:0000256" key="7">
    <source>
        <dbReference type="SAM" id="MobiDB-lite"/>
    </source>
</evidence>
<evidence type="ECO:0000256" key="4">
    <source>
        <dbReference type="ARBA" id="ARBA00022989"/>
    </source>
</evidence>
<evidence type="ECO:0000313" key="9">
    <source>
        <dbReference type="Proteomes" id="UP000265719"/>
    </source>
</evidence>
<dbReference type="PROSITE" id="PS50895">
    <property type="entry name" value="SURF1"/>
    <property type="match status" value="1"/>
</dbReference>
<evidence type="ECO:0000256" key="1">
    <source>
        <dbReference type="ARBA" id="ARBA00004370"/>
    </source>
</evidence>
<dbReference type="GO" id="GO:0005886">
    <property type="term" value="C:plasma membrane"/>
    <property type="evidence" value="ECO:0007669"/>
    <property type="project" value="UniProtKB-SubCell"/>
</dbReference>